<protein>
    <submittedName>
        <fullName evidence="1">Uncharacterized protein</fullName>
    </submittedName>
</protein>
<reference evidence="1 2" key="2">
    <citation type="journal article" date="2022" name="Mol. Ecol. Resour.">
        <title>The genomes of chicory, endive, great burdock and yacon provide insights into Asteraceae paleo-polyploidization history and plant inulin production.</title>
        <authorList>
            <person name="Fan W."/>
            <person name="Wang S."/>
            <person name="Wang H."/>
            <person name="Wang A."/>
            <person name="Jiang F."/>
            <person name="Liu H."/>
            <person name="Zhao H."/>
            <person name="Xu D."/>
            <person name="Zhang Y."/>
        </authorList>
    </citation>
    <scope>NUCLEOTIDE SEQUENCE [LARGE SCALE GENOMIC DNA]</scope>
    <source>
        <strain evidence="2">cv. Yunnan</strain>
        <tissue evidence="1">Leaves</tissue>
    </source>
</reference>
<sequence length="466" mass="54757">MKSALARKGRNKAASSSTARAKKARQPEPETEQIPKPNWRKTEALCDQHEVWQEELYYEKMAGEALSFRDEEGKNKIPREVIYQWNATLKKDLWSNPPRTTTLTGKVGNKSMVMSFDSIKHVVNFDSKSENLYQYLPEGQIYKQNQGEEASRELKELLFQPGSLNKERKDLNILPKPCVVIGGHNIIPRTSDKGMVHISKDMCAIPHCRLITTLMRTQRVLDEDSQYTFKVHRFFSVKGLHDMENWKYTLTERIHILKDRKMGQVLFGVREYVPSLAEDLMEEEEEEGDTEEGESESETEIEKATRRLKKSIHEHVVANRPTEYAEWDRPFQMLWDQNARSNEIHNRRMTKLEEDQKRHALAVQWAIQEEVNDRHRDAEARRRYNDWVRGRVFKDNPAPIPWEQVQPYQGGRIPFSYLKTHASRWVPLQYPRHLRSPAEVGHRMHLIFMAHCRMLRICLKNTLGSK</sequence>
<proteinExistence type="predicted"/>
<name>A0ACB9K4X7_9ASTR</name>
<accession>A0ACB9K4X7</accession>
<reference evidence="2" key="1">
    <citation type="journal article" date="2022" name="Mol. Ecol. Resour.">
        <title>The genomes of chicory, endive, great burdock and yacon provide insights into Asteraceae palaeo-polyploidization history and plant inulin production.</title>
        <authorList>
            <person name="Fan W."/>
            <person name="Wang S."/>
            <person name="Wang H."/>
            <person name="Wang A."/>
            <person name="Jiang F."/>
            <person name="Liu H."/>
            <person name="Zhao H."/>
            <person name="Xu D."/>
            <person name="Zhang Y."/>
        </authorList>
    </citation>
    <scope>NUCLEOTIDE SEQUENCE [LARGE SCALE GENOMIC DNA]</scope>
    <source>
        <strain evidence="2">cv. Yunnan</strain>
    </source>
</reference>
<comment type="caution">
    <text evidence="1">The sequence shown here is derived from an EMBL/GenBank/DDBJ whole genome shotgun (WGS) entry which is preliminary data.</text>
</comment>
<organism evidence="1 2">
    <name type="scientific">Smallanthus sonchifolius</name>
    <dbReference type="NCBI Taxonomy" id="185202"/>
    <lineage>
        <taxon>Eukaryota</taxon>
        <taxon>Viridiplantae</taxon>
        <taxon>Streptophyta</taxon>
        <taxon>Embryophyta</taxon>
        <taxon>Tracheophyta</taxon>
        <taxon>Spermatophyta</taxon>
        <taxon>Magnoliopsida</taxon>
        <taxon>eudicotyledons</taxon>
        <taxon>Gunneridae</taxon>
        <taxon>Pentapetalae</taxon>
        <taxon>asterids</taxon>
        <taxon>campanulids</taxon>
        <taxon>Asterales</taxon>
        <taxon>Asteraceae</taxon>
        <taxon>Asteroideae</taxon>
        <taxon>Heliantheae alliance</taxon>
        <taxon>Millerieae</taxon>
        <taxon>Smallanthus</taxon>
    </lineage>
</organism>
<dbReference type="EMBL" id="CM042018">
    <property type="protein sequence ID" value="KAI3827313.1"/>
    <property type="molecule type" value="Genomic_DNA"/>
</dbReference>
<evidence type="ECO:0000313" key="2">
    <source>
        <dbReference type="Proteomes" id="UP001056120"/>
    </source>
</evidence>
<dbReference type="Proteomes" id="UP001056120">
    <property type="component" value="Linkage Group LG01"/>
</dbReference>
<evidence type="ECO:0000313" key="1">
    <source>
        <dbReference type="EMBL" id="KAI3827313.1"/>
    </source>
</evidence>
<keyword evidence="2" id="KW-1185">Reference proteome</keyword>
<gene>
    <name evidence="1" type="ORF">L1987_01386</name>
</gene>